<dbReference type="EMBL" id="MN740153">
    <property type="protein sequence ID" value="QHT90274.1"/>
    <property type="molecule type" value="Genomic_DNA"/>
</dbReference>
<protein>
    <submittedName>
        <fullName evidence="1">Uncharacterized protein</fullName>
    </submittedName>
</protein>
<evidence type="ECO:0000313" key="1">
    <source>
        <dbReference type="EMBL" id="QHT90274.1"/>
    </source>
</evidence>
<organism evidence="1">
    <name type="scientific">viral metagenome</name>
    <dbReference type="NCBI Taxonomy" id="1070528"/>
    <lineage>
        <taxon>unclassified sequences</taxon>
        <taxon>metagenomes</taxon>
        <taxon>organismal metagenomes</taxon>
    </lineage>
</organism>
<reference evidence="1" key="1">
    <citation type="journal article" date="2020" name="Nature">
        <title>Giant virus diversity and host interactions through global metagenomics.</title>
        <authorList>
            <person name="Schulz F."/>
            <person name="Roux S."/>
            <person name="Paez-Espino D."/>
            <person name="Jungbluth S."/>
            <person name="Walsh D.A."/>
            <person name="Denef V.J."/>
            <person name="McMahon K.D."/>
            <person name="Konstantinidis K.T."/>
            <person name="Eloe-Fadrosh E.A."/>
            <person name="Kyrpides N.C."/>
            <person name="Woyke T."/>
        </authorList>
    </citation>
    <scope>NUCLEOTIDE SEQUENCE</scope>
    <source>
        <strain evidence="1">GVMAG-M-3300023184-68</strain>
    </source>
</reference>
<dbReference type="AlphaFoldDB" id="A0A6C0IBB7"/>
<name>A0A6C0IBB7_9ZZZZ</name>
<proteinExistence type="predicted"/>
<sequence>MDFSQTKLTKMEWESIEIPVPDQEKHILRLIMEGYHNINIKQNDNRSLLSFMKIEYTSEIEMYIYTKYFAKEIQNMVDHKKNTSILLKGFAPKMPNISKFKSPKKIDLMRLQNMDANIQTSEFDKSRIFEFIILNFCQFILQDKGGRSADELTRKHNGMIAETSKSYTFYLYTILQMNQAVIPHVNIYVQQFVDQFVQFIQTKLSSKILQDTFSNAYTIIEKNSHILRFENKTLYDHQKQLFQLFRPPISDEQLPKLVMYTAPTGTGKTMSPLGLSNGYRIIYICAARHIGLALAKSAISMEKRVAFAFGCDTASDIRLHYYSAVEYTKNRKTGGIFKVDNSNGSKVEIMICDVYSYLTAMHYMMAFHSENEIIMYWDEPTISLDQETHPLHSIIQRNWAENKLSNIVLSCATLPEENEITDCLMNYRDRFHGGSVHRVSSCDCKKSISLIDPHGRATLPHLLFSSYTDIQTCVEHMKRNPSIMRYLDLREIIRMINYVQELPDALPGAYFVSNYFMKITEITMNRIKQYYLDVLSALNSELYTTIHEYLKSTLHGMFDPTSGTIKKSTSLQTNAKTTLLDGSELSRSHSIAGLPLPNPFRTGQYSLKQTHQVASLPSEVSSSVATRNVCPQSTEGAQGLRPPKGVTDPLPHRGILLTTEDAHTLTDGPTIYITEDVKKLSQFYIHQSKIPEKVLERLMEKIEANNVIQKKMDILSKSIDDSMGKEVEKDKKMEKEAFKPEVKRLMNSLEELRNQIKMITMSLEYIPNTKQHQLVWVTNKNGLTDFVTNAFVPNIDETSVKKIMELDVENSMKLLLLMGVGVFDSMLLQNRDASVASYLEVMKRLAYEQKLFLIIASSDYIYGTNYQLCHGFLGKDLMNMTQQKIIQAMGRIGRNNIQQEYTIRFRDAKLMERLFLPVEDGNMEAINMIRLLTNK</sequence>
<accession>A0A6C0IBB7</accession>